<dbReference type="Proteomes" id="UP000605086">
    <property type="component" value="Unassembled WGS sequence"/>
</dbReference>
<reference evidence="1 2" key="1">
    <citation type="submission" date="2019-10" db="EMBL/GenBank/DDBJ databases">
        <title>Genome sequence of Azospirillum melinis.</title>
        <authorList>
            <person name="Ambrosini A."/>
            <person name="Sant'Anna F.H."/>
            <person name="Cassan F.D."/>
            <person name="Souza E.M."/>
            <person name="Passaglia L.M.P."/>
        </authorList>
    </citation>
    <scope>NUCLEOTIDE SEQUENCE [LARGE SCALE GENOMIC DNA]</scope>
    <source>
        <strain evidence="1 2">TMCY0552</strain>
    </source>
</reference>
<dbReference type="RefSeq" id="WP_174473719.1">
    <property type="nucleotide sequence ID" value="NZ_JAGINN010000026.1"/>
</dbReference>
<accession>A0ABX2KGM3</accession>
<proteinExistence type="predicted"/>
<comment type="caution">
    <text evidence="1">The sequence shown here is derived from an EMBL/GenBank/DDBJ whole genome shotgun (WGS) entry which is preliminary data.</text>
</comment>
<evidence type="ECO:0008006" key="3">
    <source>
        <dbReference type="Google" id="ProtNLM"/>
    </source>
</evidence>
<name>A0ABX2KGM3_9PROT</name>
<evidence type="ECO:0000313" key="1">
    <source>
        <dbReference type="EMBL" id="NUB02747.1"/>
    </source>
</evidence>
<sequence>MRTLYIDHSVVSRESLWQDIRESVSAGTVRLALSMWNLVEIGRAGDCSQRIRRLSFLTENNPLWILERREIQKQEVKSFIWKNYFNIQSSAITSIVPHLSMAASMLPGCLPEIGLTPEKFIDSIDFSELNRYRHLSPDALRTMQNFDAATIKEKEDEVFRIWISLSLPDISHENRIFTKLEKKNFLEFCVKNKQNFFKECPAFSIEHNLTKARTKNKKRNPHPSDSEDLQHAIIALAYCDIFYSMDGFLVQCAQFAVQVSKSHVQVCGSRDEFIAAIS</sequence>
<evidence type="ECO:0000313" key="2">
    <source>
        <dbReference type="Proteomes" id="UP000605086"/>
    </source>
</evidence>
<gene>
    <name evidence="1" type="ORF">GBZ48_26240</name>
</gene>
<dbReference type="EMBL" id="WHOS01000046">
    <property type="protein sequence ID" value="NUB02747.1"/>
    <property type="molecule type" value="Genomic_DNA"/>
</dbReference>
<protein>
    <recommendedName>
        <fullName evidence="3">PIN domain-containing protein</fullName>
    </recommendedName>
</protein>
<keyword evidence="2" id="KW-1185">Reference proteome</keyword>
<organism evidence="1 2">
    <name type="scientific">Azospirillum melinis</name>
    <dbReference type="NCBI Taxonomy" id="328839"/>
    <lineage>
        <taxon>Bacteria</taxon>
        <taxon>Pseudomonadati</taxon>
        <taxon>Pseudomonadota</taxon>
        <taxon>Alphaproteobacteria</taxon>
        <taxon>Rhodospirillales</taxon>
        <taxon>Azospirillaceae</taxon>
        <taxon>Azospirillum</taxon>
    </lineage>
</organism>